<reference evidence="4 5" key="1">
    <citation type="submission" date="2022-11" db="EMBL/GenBank/DDBJ databases">
        <title>Whole genome sequence of Eschrichtius robustus ER-17-0199.</title>
        <authorList>
            <person name="Bruniche-Olsen A."/>
            <person name="Black A.N."/>
            <person name="Fields C.J."/>
            <person name="Walden K."/>
            <person name="Dewoody J.A."/>
        </authorList>
    </citation>
    <scope>NUCLEOTIDE SEQUENCE [LARGE SCALE GENOMIC DNA]</scope>
    <source>
        <strain evidence="4">ER-17-0199</strain>
        <tissue evidence="4">Blubber</tissue>
    </source>
</reference>
<feature type="chain" id="PRO_5044271468" description="Peroxiredoxin C-terminal domain-containing protein" evidence="2">
    <location>
        <begin position="38"/>
        <end position="93"/>
    </location>
</feature>
<dbReference type="Pfam" id="PF10417">
    <property type="entry name" value="1-cysPrx_C"/>
    <property type="match status" value="1"/>
</dbReference>
<keyword evidence="5" id="KW-1185">Reference proteome</keyword>
<proteinExistence type="predicted"/>
<organism evidence="4 5">
    <name type="scientific">Eschrichtius robustus</name>
    <name type="common">California gray whale</name>
    <name type="synonym">Eschrichtius gibbosus</name>
    <dbReference type="NCBI Taxonomy" id="9764"/>
    <lineage>
        <taxon>Eukaryota</taxon>
        <taxon>Metazoa</taxon>
        <taxon>Chordata</taxon>
        <taxon>Craniata</taxon>
        <taxon>Vertebrata</taxon>
        <taxon>Euteleostomi</taxon>
        <taxon>Mammalia</taxon>
        <taxon>Eutheria</taxon>
        <taxon>Laurasiatheria</taxon>
        <taxon>Artiodactyla</taxon>
        <taxon>Whippomorpha</taxon>
        <taxon>Cetacea</taxon>
        <taxon>Mysticeti</taxon>
        <taxon>Eschrichtiidae</taxon>
        <taxon>Eschrichtius</taxon>
    </lineage>
</organism>
<evidence type="ECO:0000256" key="1">
    <source>
        <dbReference type="ARBA" id="ARBA00022559"/>
    </source>
</evidence>
<keyword evidence="1" id="KW-0560">Oxidoreductase</keyword>
<feature type="domain" description="Peroxiredoxin C-terminal" evidence="3">
    <location>
        <begin position="59"/>
        <end position="83"/>
    </location>
</feature>
<sequence>MEAPQRLLATTSAPSWSRKLLLLRLLLFLLPAKALWGLEVEERPPTHEEECHFYASFLYTDKHGEVCPGGWKPGGETVIPDPARKLKYFDKLN</sequence>
<evidence type="ECO:0000313" key="4">
    <source>
        <dbReference type="EMBL" id="KAJ8778429.1"/>
    </source>
</evidence>
<dbReference type="EMBL" id="JAIQCJ010002244">
    <property type="protein sequence ID" value="KAJ8778429.1"/>
    <property type="molecule type" value="Genomic_DNA"/>
</dbReference>
<gene>
    <name evidence="4" type="ORF">J1605_013616</name>
</gene>
<dbReference type="Proteomes" id="UP001159641">
    <property type="component" value="Unassembled WGS sequence"/>
</dbReference>
<feature type="signal peptide" evidence="2">
    <location>
        <begin position="1"/>
        <end position="37"/>
    </location>
</feature>
<name>A0AB34GJ58_ESCRO</name>
<dbReference type="InterPro" id="IPR019479">
    <property type="entry name" value="Peroxiredoxin_C"/>
</dbReference>
<comment type="caution">
    <text evidence="4">The sequence shown here is derived from an EMBL/GenBank/DDBJ whole genome shotgun (WGS) entry which is preliminary data.</text>
</comment>
<dbReference type="AlphaFoldDB" id="A0AB34GJ58"/>
<dbReference type="GO" id="GO:0051920">
    <property type="term" value="F:peroxiredoxin activity"/>
    <property type="evidence" value="ECO:0007669"/>
    <property type="project" value="InterPro"/>
</dbReference>
<accession>A0AB34GJ58</accession>
<evidence type="ECO:0000313" key="5">
    <source>
        <dbReference type="Proteomes" id="UP001159641"/>
    </source>
</evidence>
<keyword evidence="2" id="KW-0732">Signal</keyword>
<protein>
    <recommendedName>
        <fullName evidence="3">Peroxiredoxin C-terminal domain-containing protein</fullName>
    </recommendedName>
</protein>
<keyword evidence="1" id="KW-0575">Peroxidase</keyword>
<evidence type="ECO:0000259" key="3">
    <source>
        <dbReference type="Pfam" id="PF10417"/>
    </source>
</evidence>
<dbReference type="Gene3D" id="3.40.30.10">
    <property type="entry name" value="Glutaredoxin"/>
    <property type="match status" value="1"/>
</dbReference>
<evidence type="ECO:0000256" key="2">
    <source>
        <dbReference type="SAM" id="SignalP"/>
    </source>
</evidence>